<dbReference type="InterPro" id="IPR036390">
    <property type="entry name" value="WH_DNA-bd_sf"/>
</dbReference>
<gene>
    <name evidence="9" type="ORF">J1605_014989</name>
</gene>
<keyword evidence="3 6" id="KW-0238">DNA-binding</keyword>
<keyword evidence="2" id="KW-0805">Transcription regulation</keyword>
<dbReference type="SMART" id="SM00339">
    <property type="entry name" value="FH"/>
    <property type="match status" value="1"/>
</dbReference>
<protein>
    <recommendedName>
        <fullName evidence="8">Fork-head domain-containing protein</fullName>
    </recommendedName>
</protein>
<dbReference type="Proteomes" id="UP001159641">
    <property type="component" value="Unassembled WGS sequence"/>
</dbReference>
<evidence type="ECO:0000256" key="1">
    <source>
        <dbReference type="ARBA" id="ARBA00004123"/>
    </source>
</evidence>
<sequence>MGASAPRRRRRRRKAARALAGPWRQRARRSRARTGLPRAAAPGRGRRVPAGRLGRGAPRGPRVSVPDEEALGDHGAQLFAGLGGRAHGPLELVSRRHLEIFTPPGGGGGGGDHGGAAPEPSAQPGPDAGGDFYVRCLGKKGVCVDGVFQRRGAPPLQLPRVCTCRFPEHKHQDHVHGPEPSGLRTPVHPAPGGGGSSGYKMGRVIPSDLNLMADNSQPESEKEASGGDSPKDDSKPPYSYAQLIVQPITMAPDKQLTLNGIYTHITKHYPYYRTADRGWQLYVC</sequence>
<comment type="caution">
    <text evidence="9">The sequence shown here is derived from an EMBL/GenBank/DDBJ whole genome shotgun (WGS) entry which is preliminary data.</text>
</comment>
<keyword evidence="4" id="KW-0804">Transcription</keyword>
<evidence type="ECO:0000256" key="4">
    <source>
        <dbReference type="ARBA" id="ARBA00023163"/>
    </source>
</evidence>
<keyword evidence="5 6" id="KW-0539">Nucleus</keyword>
<dbReference type="AlphaFoldDB" id="A0AB34GBA4"/>
<dbReference type="GO" id="GO:0005634">
    <property type="term" value="C:nucleus"/>
    <property type="evidence" value="ECO:0007669"/>
    <property type="project" value="UniProtKB-SubCell"/>
</dbReference>
<evidence type="ECO:0000256" key="3">
    <source>
        <dbReference type="ARBA" id="ARBA00023125"/>
    </source>
</evidence>
<feature type="compositionally biased region" description="Basic and acidic residues" evidence="7">
    <location>
        <begin position="219"/>
        <end position="235"/>
    </location>
</feature>
<dbReference type="EMBL" id="JAIQCJ010002323">
    <property type="protein sequence ID" value="KAJ8776971.1"/>
    <property type="molecule type" value="Genomic_DNA"/>
</dbReference>
<reference evidence="9 10" key="1">
    <citation type="submission" date="2022-11" db="EMBL/GenBank/DDBJ databases">
        <title>Whole genome sequence of Eschrichtius robustus ER-17-0199.</title>
        <authorList>
            <person name="Bruniche-Olsen A."/>
            <person name="Black A.N."/>
            <person name="Fields C.J."/>
            <person name="Walden K."/>
            <person name="Dewoody J.A."/>
        </authorList>
    </citation>
    <scope>NUCLEOTIDE SEQUENCE [LARGE SCALE GENOMIC DNA]</scope>
    <source>
        <strain evidence="9">ER-17-0199</strain>
        <tissue evidence="9">Blubber</tissue>
    </source>
</reference>
<organism evidence="9 10">
    <name type="scientific">Eschrichtius robustus</name>
    <name type="common">California gray whale</name>
    <name type="synonym">Eschrichtius gibbosus</name>
    <dbReference type="NCBI Taxonomy" id="9764"/>
    <lineage>
        <taxon>Eukaryota</taxon>
        <taxon>Metazoa</taxon>
        <taxon>Chordata</taxon>
        <taxon>Craniata</taxon>
        <taxon>Vertebrata</taxon>
        <taxon>Euteleostomi</taxon>
        <taxon>Mammalia</taxon>
        <taxon>Eutheria</taxon>
        <taxon>Laurasiatheria</taxon>
        <taxon>Artiodactyla</taxon>
        <taxon>Whippomorpha</taxon>
        <taxon>Cetacea</taxon>
        <taxon>Mysticeti</taxon>
        <taxon>Eschrichtiidae</taxon>
        <taxon>Eschrichtius</taxon>
    </lineage>
</organism>
<evidence type="ECO:0000256" key="5">
    <source>
        <dbReference type="ARBA" id="ARBA00023242"/>
    </source>
</evidence>
<feature type="DNA-binding region" description="Fork-head" evidence="6">
    <location>
        <begin position="235"/>
        <end position="284"/>
    </location>
</feature>
<evidence type="ECO:0000259" key="8">
    <source>
        <dbReference type="PROSITE" id="PS50039"/>
    </source>
</evidence>
<dbReference type="PROSITE" id="PS50039">
    <property type="entry name" value="FORK_HEAD_3"/>
    <property type="match status" value="1"/>
</dbReference>
<feature type="compositionally biased region" description="Gly residues" evidence="7">
    <location>
        <begin position="104"/>
        <end position="114"/>
    </location>
</feature>
<evidence type="ECO:0000256" key="6">
    <source>
        <dbReference type="PROSITE-ProRule" id="PRU00089"/>
    </source>
</evidence>
<feature type="region of interest" description="Disordered" evidence="7">
    <location>
        <begin position="100"/>
        <end position="127"/>
    </location>
</feature>
<comment type="subcellular location">
    <subcellularLocation>
        <location evidence="1 6">Nucleus</location>
    </subcellularLocation>
</comment>
<evidence type="ECO:0000313" key="10">
    <source>
        <dbReference type="Proteomes" id="UP001159641"/>
    </source>
</evidence>
<accession>A0AB34GBA4</accession>
<feature type="region of interest" description="Disordered" evidence="7">
    <location>
        <begin position="211"/>
        <end position="238"/>
    </location>
</feature>
<evidence type="ECO:0000256" key="2">
    <source>
        <dbReference type="ARBA" id="ARBA00023015"/>
    </source>
</evidence>
<dbReference type="InterPro" id="IPR036388">
    <property type="entry name" value="WH-like_DNA-bd_sf"/>
</dbReference>
<keyword evidence="10" id="KW-1185">Reference proteome</keyword>
<name>A0AB34GBA4_ESCRO</name>
<dbReference type="PANTHER" id="PTHR45881:SF3">
    <property type="entry name" value="FORKHEAD BOX PROTEIN K2"/>
    <property type="match status" value="1"/>
</dbReference>
<feature type="domain" description="Fork-head" evidence="8">
    <location>
        <begin position="235"/>
        <end position="284"/>
    </location>
</feature>
<evidence type="ECO:0000313" key="9">
    <source>
        <dbReference type="EMBL" id="KAJ8776971.1"/>
    </source>
</evidence>
<feature type="compositionally biased region" description="Basic residues" evidence="7">
    <location>
        <begin position="1"/>
        <end position="16"/>
    </location>
</feature>
<dbReference type="GO" id="GO:0000978">
    <property type="term" value="F:RNA polymerase II cis-regulatory region sequence-specific DNA binding"/>
    <property type="evidence" value="ECO:0007669"/>
    <property type="project" value="TreeGrafter"/>
</dbReference>
<feature type="region of interest" description="Disordered" evidence="7">
    <location>
        <begin position="1"/>
        <end position="67"/>
    </location>
</feature>
<evidence type="ECO:0000256" key="7">
    <source>
        <dbReference type="SAM" id="MobiDB-lite"/>
    </source>
</evidence>
<dbReference type="PRINTS" id="PR00053">
    <property type="entry name" value="FORKHEAD"/>
</dbReference>
<proteinExistence type="predicted"/>
<dbReference type="Pfam" id="PF00250">
    <property type="entry name" value="Forkhead"/>
    <property type="match status" value="1"/>
</dbReference>
<dbReference type="InterPro" id="IPR001766">
    <property type="entry name" value="Fork_head_dom"/>
</dbReference>
<dbReference type="SUPFAM" id="SSF46785">
    <property type="entry name" value="Winged helix' DNA-binding domain"/>
    <property type="match status" value="1"/>
</dbReference>
<dbReference type="Gene3D" id="1.10.10.10">
    <property type="entry name" value="Winged helix-like DNA-binding domain superfamily/Winged helix DNA-binding domain"/>
    <property type="match status" value="1"/>
</dbReference>
<feature type="compositionally biased region" description="Low complexity" evidence="7">
    <location>
        <begin position="33"/>
        <end position="43"/>
    </location>
</feature>
<feature type="compositionally biased region" description="Low complexity" evidence="7">
    <location>
        <begin position="50"/>
        <end position="63"/>
    </location>
</feature>
<dbReference type="GO" id="GO:0000981">
    <property type="term" value="F:DNA-binding transcription factor activity, RNA polymerase II-specific"/>
    <property type="evidence" value="ECO:0007669"/>
    <property type="project" value="TreeGrafter"/>
</dbReference>
<dbReference type="PANTHER" id="PTHR45881">
    <property type="entry name" value="CHECKPOINT SUPPRESSOR 1-LIKE, ISOFORM A-RELATED"/>
    <property type="match status" value="1"/>
</dbReference>